<evidence type="ECO:0000313" key="9">
    <source>
        <dbReference type="Proteomes" id="UP000018542"/>
    </source>
</evidence>
<evidence type="ECO:0000256" key="1">
    <source>
        <dbReference type="ARBA" id="ARBA00022448"/>
    </source>
</evidence>
<dbReference type="EMBL" id="CP006912">
    <property type="protein sequence ID" value="AHB49987.1"/>
    <property type="molecule type" value="Genomic_DNA"/>
</dbReference>
<dbReference type="GO" id="GO:0015288">
    <property type="term" value="F:porin activity"/>
    <property type="evidence" value="ECO:0007669"/>
    <property type="project" value="UniProtKB-KW"/>
</dbReference>
<keyword evidence="3" id="KW-0812">Transmembrane</keyword>
<reference evidence="8 9" key="1">
    <citation type="journal article" date="2014" name="Genome Announc.">
        <title>Complete Genome Sequence of Hyphomicrobium nitrativorans Strain NL23, a Denitrifying Bacterium Isolated from Biofilm of a Methanol-Fed Denitrification System Treating Seawater at the Montreal Biodome.</title>
        <authorList>
            <person name="Martineau C."/>
            <person name="Villeneuve C."/>
            <person name="Mauffrey F."/>
            <person name="Villemur R."/>
        </authorList>
    </citation>
    <scope>NUCLEOTIDE SEQUENCE [LARGE SCALE GENOMIC DNA]</scope>
    <source>
        <strain evidence="8">NL23</strain>
    </source>
</reference>
<organism evidence="8 9">
    <name type="scientific">Hyphomicrobium nitrativorans NL23</name>
    <dbReference type="NCBI Taxonomy" id="1029756"/>
    <lineage>
        <taxon>Bacteria</taxon>
        <taxon>Pseudomonadati</taxon>
        <taxon>Pseudomonadota</taxon>
        <taxon>Alphaproteobacteria</taxon>
        <taxon>Hyphomicrobiales</taxon>
        <taxon>Hyphomicrobiaceae</taxon>
        <taxon>Hyphomicrobium</taxon>
    </lineage>
</organism>
<dbReference type="HOGENOM" id="CLU_037013_0_0_5"/>
<evidence type="ECO:0008006" key="10">
    <source>
        <dbReference type="Google" id="ProtNLM"/>
    </source>
</evidence>
<keyword evidence="9" id="KW-1185">Reference proteome</keyword>
<protein>
    <recommendedName>
        <fullName evidence="10">Porin domain-containing protein</fullName>
    </recommendedName>
</protein>
<dbReference type="PATRIC" id="fig|1029756.8.peg.1061"/>
<keyword evidence="1" id="KW-0813">Transport</keyword>
<dbReference type="GO" id="GO:0046930">
    <property type="term" value="C:pore complex"/>
    <property type="evidence" value="ECO:0007669"/>
    <property type="project" value="UniProtKB-KW"/>
</dbReference>
<dbReference type="KEGG" id="hni:W911_05030"/>
<keyword evidence="6" id="KW-0626">Porin</keyword>
<keyword evidence="2" id="KW-1134">Transmembrane beta strand</keyword>
<dbReference type="SUPFAM" id="SSF56935">
    <property type="entry name" value="Porins"/>
    <property type="match status" value="1"/>
</dbReference>
<name>V5SHK9_9HYPH</name>
<dbReference type="PANTHER" id="PTHR34501:SF9">
    <property type="entry name" value="MAJOR OUTER MEMBRANE PROTEIN P.IA"/>
    <property type="match status" value="1"/>
</dbReference>
<dbReference type="GO" id="GO:0006811">
    <property type="term" value="P:monoatomic ion transport"/>
    <property type="evidence" value="ECO:0007669"/>
    <property type="project" value="UniProtKB-KW"/>
</dbReference>
<keyword evidence="4" id="KW-0732">Signal</keyword>
<dbReference type="InterPro" id="IPR023614">
    <property type="entry name" value="Porin_dom_sf"/>
</dbReference>
<dbReference type="PANTHER" id="PTHR34501">
    <property type="entry name" value="PROTEIN YDDL-RELATED"/>
    <property type="match status" value="1"/>
</dbReference>
<keyword evidence="7" id="KW-0998">Cell outer membrane</keyword>
<dbReference type="Proteomes" id="UP000018542">
    <property type="component" value="Chromosome"/>
</dbReference>
<dbReference type="AlphaFoldDB" id="V5SHK9"/>
<dbReference type="STRING" id="1029756.W911_05030"/>
<dbReference type="PROSITE" id="PS51257">
    <property type="entry name" value="PROKAR_LIPOPROTEIN"/>
    <property type="match status" value="1"/>
</dbReference>
<evidence type="ECO:0000256" key="5">
    <source>
        <dbReference type="ARBA" id="ARBA00023065"/>
    </source>
</evidence>
<keyword evidence="2" id="KW-0472">Membrane</keyword>
<proteinExistence type="predicted"/>
<keyword evidence="5" id="KW-0406">Ion transport</keyword>
<evidence type="ECO:0000256" key="2">
    <source>
        <dbReference type="ARBA" id="ARBA00022452"/>
    </source>
</evidence>
<evidence type="ECO:0000256" key="3">
    <source>
        <dbReference type="ARBA" id="ARBA00022692"/>
    </source>
</evidence>
<evidence type="ECO:0000256" key="7">
    <source>
        <dbReference type="ARBA" id="ARBA00023237"/>
    </source>
</evidence>
<dbReference type="OrthoDB" id="974738at2"/>
<evidence type="ECO:0000256" key="6">
    <source>
        <dbReference type="ARBA" id="ARBA00023114"/>
    </source>
</evidence>
<sequence length="447" mass="47824">MKLGGSVFAHVLAGCILFRCEAATAADLAGCCADIEERIAELETATGGKGGRNVDLTVYGQINQAIMGWDDGYKRNAYLVTNDASRTRFGFRGQSKLDSDLSASFLIEIGVRSLNSKRSDQLTTRSGLDIRRAWWGVTSKTLGTIQFGRAITALEEITEANLAGTNRAGKYSDVEDSGLGLLLRSKSTSSLSGVAWRRLLKHTGNQPGEGDVQSGIRYITPTFAGFFMSIAWGADDLWDASLEYEGQVSDFKVAARVGYGASTDGGEDASFECVATNLPAAPNDADCATLGGSLSVLHEPSGLYANMAGGWFKDRNVKYAPSFADVSPTTTSTFWAFETGIQRNWLDLGATTIFGQLYRMEGGANARLTVEADDAINLIGADAGFYASKVEMWGIGLTQDISGAETKLYALYRHYDASVTLAGSGQIEASEPLEDLHIVMGGALIRF</sequence>
<dbReference type="InterPro" id="IPR050298">
    <property type="entry name" value="Gram-neg_bact_OMP"/>
</dbReference>
<dbReference type="Gene3D" id="2.40.160.10">
    <property type="entry name" value="Porin"/>
    <property type="match status" value="1"/>
</dbReference>
<gene>
    <name evidence="8" type="ORF">W911_05030</name>
</gene>
<dbReference type="RefSeq" id="WP_023786410.1">
    <property type="nucleotide sequence ID" value="NC_022997.1"/>
</dbReference>
<evidence type="ECO:0000313" key="8">
    <source>
        <dbReference type="EMBL" id="AHB49987.1"/>
    </source>
</evidence>
<accession>V5SHK9</accession>
<evidence type="ECO:0000256" key="4">
    <source>
        <dbReference type="ARBA" id="ARBA00022729"/>
    </source>
</evidence>